<comment type="caution">
    <text evidence="1">The sequence shown here is derived from an EMBL/GenBank/DDBJ whole genome shotgun (WGS) entry which is preliminary data.</text>
</comment>
<gene>
    <name evidence="1" type="ORF">B0H15DRAFT_838338</name>
</gene>
<evidence type="ECO:0000313" key="2">
    <source>
        <dbReference type="Proteomes" id="UP001222325"/>
    </source>
</evidence>
<name>A0AAD6U4K1_9AGAR</name>
<proteinExistence type="predicted"/>
<reference evidence="1" key="1">
    <citation type="submission" date="2023-03" db="EMBL/GenBank/DDBJ databases">
        <title>Massive genome expansion in bonnet fungi (Mycena s.s.) driven by repeated elements and novel gene families across ecological guilds.</title>
        <authorList>
            <consortium name="Lawrence Berkeley National Laboratory"/>
            <person name="Harder C.B."/>
            <person name="Miyauchi S."/>
            <person name="Viragh M."/>
            <person name="Kuo A."/>
            <person name="Thoen E."/>
            <person name="Andreopoulos B."/>
            <person name="Lu D."/>
            <person name="Skrede I."/>
            <person name="Drula E."/>
            <person name="Henrissat B."/>
            <person name="Morin E."/>
            <person name="Kohler A."/>
            <person name="Barry K."/>
            <person name="LaButti K."/>
            <person name="Morin E."/>
            <person name="Salamov A."/>
            <person name="Lipzen A."/>
            <person name="Mereny Z."/>
            <person name="Hegedus B."/>
            <person name="Baldrian P."/>
            <person name="Stursova M."/>
            <person name="Weitz H."/>
            <person name="Taylor A."/>
            <person name="Grigoriev I.V."/>
            <person name="Nagy L.G."/>
            <person name="Martin F."/>
            <person name="Kauserud H."/>
        </authorList>
    </citation>
    <scope>NUCLEOTIDE SEQUENCE</scope>
    <source>
        <strain evidence="1">CBHHK173m</strain>
    </source>
</reference>
<dbReference type="EMBL" id="JARJCN010000022">
    <property type="protein sequence ID" value="KAJ7090372.1"/>
    <property type="molecule type" value="Genomic_DNA"/>
</dbReference>
<accession>A0AAD6U4K1</accession>
<keyword evidence="2" id="KW-1185">Reference proteome</keyword>
<organism evidence="1 2">
    <name type="scientific">Mycena belliarum</name>
    <dbReference type="NCBI Taxonomy" id="1033014"/>
    <lineage>
        <taxon>Eukaryota</taxon>
        <taxon>Fungi</taxon>
        <taxon>Dikarya</taxon>
        <taxon>Basidiomycota</taxon>
        <taxon>Agaricomycotina</taxon>
        <taxon>Agaricomycetes</taxon>
        <taxon>Agaricomycetidae</taxon>
        <taxon>Agaricales</taxon>
        <taxon>Marasmiineae</taxon>
        <taxon>Mycenaceae</taxon>
        <taxon>Mycena</taxon>
    </lineage>
</organism>
<dbReference type="AlphaFoldDB" id="A0AAD6U4K1"/>
<dbReference type="Proteomes" id="UP001222325">
    <property type="component" value="Unassembled WGS sequence"/>
</dbReference>
<evidence type="ECO:0000313" key="1">
    <source>
        <dbReference type="EMBL" id="KAJ7090372.1"/>
    </source>
</evidence>
<protein>
    <submittedName>
        <fullName evidence="1">Uncharacterized protein</fullName>
    </submittedName>
</protein>
<sequence length="201" mass="22240">MLQLNHRWICNTDTSVFSNVRATGPHSSRENTPRRSALHISGFGLSPGSNIAFKFLSDSRRGRWLDSATASDRYRPTHIVSLPTRSLIVPHAGVGFSGFWFEVQVRSSTCSKQRGLGVLTPRIVHIYIGWGDEFKRRFGFFDLNPGPTAAASSRRRRHLHLRLRPRGSAVAANVGDPLVIPGLCGARGGVGRNTSRRGQRK</sequence>